<dbReference type="GO" id="GO:0000813">
    <property type="term" value="C:ESCRT I complex"/>
    <property type="evidence" value="ECO:0007669"/>
    <property type="project" value="TreeGrafter"/>
</dbReference>
<keyword evidence="8" id="KW-1185">Reference proteome</keyword>
<dbReference type="RefSeq" id="XP_019615773.1">
    <property type="nucleotide sequence ID" value="XM_019760214.1"/>
</dbReference>
<dbReference type="SUPFAM" id="SSF57850">
    <property type="entry name" value="RING/U-box"/>
    <property type="match status" value="1"/>
</dbReference>
<dbReference type="Gene3D" id="3.30.40.10">
    <property type="entry name" value="Zinc/RING finger domain, C3HC4 (zinc finger)"/>
    <property type="match status" value="1"/>
</dbReference>
<sequence>MATPKLKQFLKKALAKYKHKDVTQKEVMSTLKHFEDLKPVVDTYVFNDGSQTELLCLCGTIPVKIKELRGQSASAGASGANTYNIPVCIWLTEFHPEIPPLVYVRPTGNMVINESKHVDMNGRVYMPYLHEWTHALHRSSSASSVPAARSSASRSGNALQRSSSASGVPSARSSPSRTGHDSDLIVLIQHMRRVFSEEPPVFMRSACPPGSYLPAEIERILTDKVYRNRQITQLDVRNAVTNFKDLKVHVDVFSTPGASKRELLCLKGTVPVIYKESTYNIPLKVWLFEDHPNAAPVCYIVPTANMRINDRCKHVNANGKVQLPYLDDWKDANSDLFSLIQVMRIVFGEEPPVYALADATGADNTVVSPGTTSGESGTAPTSASSAPQQADQPVADKPPKSADRVLCLICMDKKVDSVVYDCGHMCMCFECGQAVLDAQANCPMCRSKIKDIIRTYHAGVAE</sequence>
<dbReference type="Pfam" id="PF05743">
    <property type="entry name" value="UEV"/>
    <property type="match status" value="2"/>
</dbReference>
<feature type="domain" description="RING-type" evidence="6">
    <location>
        <begin position="407"/>
        <end position="446"/>
    </location>
</feature>
<keyword evidence="2 4" id="KW-0863">Zinc-finger</keyword>
<dbReference type="CDD" id="cd11685">
    <property type="entry name" value="UEV_TSG101-like"/>
    <property type="match status" value="2"/>
</dbReference>
<dbReference type="InterPro" id="IPR013083">
    <property type="entry name" value="Znf_RING/FYVE/PHD"/>
</dbReference>
<dbReference type="PROSITE" id="PS50089">
    <property type="entry name" value="ZF_RING_2"/>
    <property type="match status" value="1"/>
</dbReference>
<dbReference type="Pfam" id="PF13920">
    <property type="entry name" value="zf-C3HC4_3"/>
    <property type="match status" value="1"/>
</dbReference>
<gene>
    <name evidence="9" type="primary">LOC109463403</name>
</gene>
<dbReference type="GO" id="GO:0043130">
    <property type="term" value="F:ubiquitin binding"/>
    <property type="evidence" value="ECO:0007669"/>
    <property type="project" value="TreeGrafter"/>
</dbReference>
<dbReference type="GO" id="GO:0008270">
    <property type="term" value="F:zinc ion binding"/>
    <property type="evidence" value="ECO:0007669"/>
    <property type="project" value="UniProtKB-KW"/>
</dbReference>
<accession>A0A6P4XUM5</accession>
<proteinExistence type="predicted"/>
<dbReference type="PANTHER" id="PTHR23306:SF3">
    <property type="entry name" value="TUMOR SUPPRESSOR PROTEIN 101"/>
    <property type="match status" value="1"/>
</dbReference>
<feature type="region of interest" description="Disordered" evidence="5">
    <location>
        <begin position="143"/>
        <end position="180"/>
    </location>
</feature>
<dbReference type="InterPro" id="IPR001841">
    <property type="entry name" value="Znf_RING"/>
</dbReference>
<dbReference type="CDD" id="cd16647">
    <property type="entry name" value="mRING-HC-C3HC5_NEU1"/>
    <property type="match status" value="1"/>
</dbReference>
<dbReference type="GO" id="GO:0008333">
    <property type="term" value="P:endosome to lysosome transport"/>
    <property type="evidence" value="ECO:0007669"/>
    <property type="project" value="TreeGrafter"/>
</dbReference>
<dbReference type="Proteomes" id="UP000515135">
    <property type="component" value="Unplaced"/>
</dbReference>
<organism evidence="8 9">
    <name type="scientific">Branchiostoma belcheri</name>
    <name type="common">Amphioxus</name>
    <dbReference type="NCBI Taxonomy" id="7741"/>
    <lineage>
        <taxon>Eukaryota</taxon>
        <taxon>Metazoa</taxon>
        <taxon>Chordata</taxon>
        <taxon>Cephalochordata</taxon>
        <taxon>Leptocardii</taxon>
        <taxon>Amphioxiformes</taxon>
        <taxon>Branchiostomatidae</taxon>
        <taxon>Branchiostoma</taxon>
    </lineage>
</organism>
<dbReference type="InterPro" id="IPR008883">
    <property type="entry name" value="UEV_N"/>
</dbReference>
<evidence type="ECO:0000256" key="1">
    <source>
        <dbReference type="ARBA" id="ARBA00022723"/>
    </source>
</evidence>
<dbReference type="SMART" id="SM00184">
    <property type="entry name" value="RING"/>
    <property type="match status" value="1"/>
</dbReference>
<dbReference type="KEGG" id="bbel:109463403"/>
<evidence type="ECO:0000259" key="6">
    <source>
        <dbReference type="PROSITE" id="PS50089"/>
    </source>
</evidence>
<feature type="compositionally biased region" description="Low complexity" evidence="5">
    <location>
        <begin position="143"/>
        <end position="177"/>
    </location>
</feature>
<dbReference type="InterPro" id="IPR016135">
    <property type="entry name" value="UBQ-conjugating_enzyme/RWD"/>
</dbReference>
<evidence type="ECO:0000256" key="3">
    <source>
        <dbReference type="ARBA" id="ARBA00022833"/>
    </source>
</evidence>
<feature type="compositionally biased region" description="Low complexity" evidence="5">
    <location>
        <begin position="366"/>
        <end position="395"/>
    </location>
</feature>
<dbReference type="AlphaFoldDB" id="A0A6P4XUM5"/>
<dbReference type="SUPFAM" id="SSF54495">
    <property type="entry name" value="UBC-like"/>
    <property type="match status" value="2"/>
</dbReference>
<dbReference type="PANTHER" id="PTHR23306">
    <property type="entry name" value="TUMOR SUSCEPTIBILITY GENE 101 PROTEIN-RELATED"/>
    <property type="match status" value="1"/>
</dbReference>
<evidence type="ECO:0000313" key="8">
    <source>
        <dbReference type="Proteomes" id="UP000515135"/>
    </source>
</evidence>
<feature type="domain" description="UEV" evidence="7">
    <location>
        <begin position="213"/>
        <end position="357"/>
    </location>
</feature>
<feature type="region of interest" description="Disordered" evidence="5">
    <location>
        <begin position="366"/>
        <end position="399"/>
    </location>
</feature>
<feature type="domain" description="UEV" evidence="7">
    <location>
        <begin position="4"/>
        <end position="205"/>
    </location>
</feature>
<evidence type="ECO:0000256" key="5">
    <source>
        <dbReference type="SAM" id="MobiDB-lite"/>
    </source>
</evidence>
<dbReference type="InterPro" id="IPR052070">
    <property type="entry name" value="ESCRT-I_UEV_domain"/>
</dbReference>
<evidence type="ECO:0000256" key="2">
    <source>
        <dbReference type="ARBA" id="ARBA00022771"/>
    </source>
</evidence>
<evidence type="ECO:0000256" key="4">
    <source>
        <dbReference type="PROSITE-ProRule" id="PRU00175"/>
    </source>
</evidence>
<dbReference type="Gene3D" id="3.10.110.10">
    <property type="entry name" value="Ubiquitin Conjugating Enzyme"/>
    <property type="match status" value="2"/>
</dbReference>
<name>A0A6P4XUM5_BRABE</name>
<evidence type="ECO:0000313" key="9">
    <source>
        <dbReference type="RefSeq" id="XP_019615773.1"/>
    </source>
</evidence>
<dbReference type="GO" id="GO:0015031">
    <property type="term" value="P:protein transport"/>
    <property type="evidence" value="ECO:0007669"/>
    <property type="project" value="InterPro"/>
</dbReference>
<dbReference type="GeneID" id="109463403"/>
<keyword evidence="1" id="KW-0479">Metal-binding</keyword>
<dbReference type="PROSITE" id="PS51322">
    <property type="entry name" value="UEV"/>
    <property type="match status" value="2"/>
</dbReference>
<reference evidence="9" key="1">
    <citation type="submission" date="2025-08" db="UniProtKB">
        <authorList>
            <consortium name="RefSeq"/>
        </authorList>
    </citation>
    <scope>IDENTIFICATION</scope>
    <source>
        <tissue evidence="9">Gonad</tissue>
    </source>
</reference>
<evidence type="ECO:0000259" key="7">
    <source>
        <dbReference type="PROSITE" id="PS51322"/>
    </source>
</evidence>
<keyword evidence="3" id="KW-0862">Zinc</keyword>
<dbReference type="OrthoDB" id="306304at2759"/>
<protein>
    <submittedName>
        <fullName evidence="9">Protein ELC-like</fullName>
    </submittedName>
</protein>